<dbReference type="InterPro" id="IPR002376">
    <property type="entry name" value="Formyl_transf_N"/>
</dbReference>
<name>A0A3B1A3R1_9ZZZZ</name>
<dbReference type="Gene3D" id="3.40.50.12230">
    <property type="match status" value="1"/>
</dbReference>
<dbReference type="PANTHER" id="PTHR43369:SF2">
    <property type="entry name" value="PHOSPHORIBOSYLGLYCINAMIDE FORMYLTRANSFERASE"/>
    <property type="match status" value="1"/>
</dbReference>
<feature type="domain" description="Formyl transferase N-terminal" evidence="5">
    <location>
        <begin position="78"/>
        <end position="226"/>
    </location>
</feature>
<accession>A0A3B1A3R1</accession>
<dbReference type="AlphaFoldDB" id="A0A3B1A3R1"/>
<dbReference type="Pfam" id="PF00551">
    <property type="entry name" value="Formyl_trans_N"/>
    <property type="match status" value="1"/>
</dbReference>
<evidence type="ECO:0000256" key="2">
    <source>
        <dbReference type="ARBA" id="ARBA00012254"/>
    </source>
</evidence>
<organism evidence="6">
    <name type="scientific">hydrothermal vent metagenome</name>
    <dbReference type="NCBI Taxonomy" id="652676"/>
    <lineage>
        <taxon>unclassified sequences</taxon>
        <taxon>metagenomes</taxon>
        <taxon>ecological metagenomes</taxon>
    </lineage>
</organism>
<dbReference type="GO" id="GO:0004644">
    <property type="term" value="F:phosphoribosylglycinamide formyltransferase activity"/>
    <property type="evidence" value="ECO:0007669"/>
    <property type="project" value="UniProtKB-EC"/>
</dbReference>
<evidence type="ECO:0000259" key="5">
    <source>
        <dbReference type="Pfam" id="PF00551"/>
    </source>
</evidence>
<dbReference type="GO" id="GO:0005829">
    <property type="term" value="C:cytosol"/>
    <property type="evidence" value="ECO:0007669"/>
    <property type="project" value="TreeGrafter"/>
</dbReference>
<evidence type="ECO:0000256" key="3">
    <source>
        <dbReference type="ARBA" id="ARBA00022679"/>
    </source>
</evidence>
<evidence type="ECO:0000256" key="4">
    <source>
        <dbReference type="ARBA" id="ARBA00022755"/>
    </source>
</evidence>
<dbReference type="EMBL" id="UOFT01000028">
    <property type="protein sequence ID" value="VAW92809.1"/>
    <property type="molecule type" value="Genomic_DNA"/>
</dbReference>
<keyword evidence="4" id="KW-0658">Purine biosynthesis</keyword>
<dbReference type="CDD" id="cd08653">
    <property type="entry name" value="FMT_core_like_3"/>
    <property type="match status" value="1"/>
</dbReference>
<protein>
    <recommendedName>
        <fullName evidence="2">phosphoribosylglycinamide formyltransferase 1</fullName>
        <ecNumber evidence="2">2.1.2.2</ecNumber>
    </recommendedName>
</protein>
<comment type="pathway">
    <text evidence="1">Purine metabolism; IMP biosynthesis via de novo pathway; N(2)-formyl-N(1)-(5-phospho-D-ribosyl)glycinamide from N(1)-(5-phospho-D-ribosyl)glycinamide (10-formyl THF route): step 1/1.</text>
</comment>
<dbReference type="EC" id="2.1.2.2" evidence="2"/>
<keyword evidence="3" id="KW-0808">Transferase</keyword>
<evidence type="ECO:0000256" key="1">
    <source>
        <dbReference type="ARBA" id="ARBA00005054"/>
    </source>
</evidence>
<reference evidence="6" key="1">
    <citation type="submission" date="2018-06" db="EMBL/GenBank/DDBJ databases">
        <authorList>
            <person name="Zhirakovskaya E."/>
        </authorList>
    </citation>
    <scope>NUCLEOTIDE SEQUENCE</scope>
</reference>
<proteinExistence type="predicted"/>
<dbReference type="SUPFAM" id="SSF53328">
    <property type="entry name" value="Formyltransferase"/>
    <property type="match status" value="1"/>
</dbReference>
<dbReference type="PANTHER" id="PTHR43369">
    <property type="entry name" value="PHOSPHORIBOSYLGLYCINAMIDE FORMYLTRANSFERASE"/>
    <property type="match status" value="1"/>
</dbReference>
<evidence type="ECO:0000313" key="6">
    <source>
        <dbReference type="EMBL" id="VAW92809.1"/>
    </source>
</evidence>
<gene>
    <name evidence="6" type="ORF">MNBD_GAMMA23-372</name>
</gene>
<dbReference type="GO" id="GO:0006189">
    <property type="term" value="P:'de novo' IMP biosynthetic process"/>
    <property type="evidence" value="ECO:0007669"/>
    <property type="project" value="TreeGrafter"/>
</dbReference>
<dbReference type="InterPro" id="IPR036477">
    <property type="entry name" value="Formyl_transf_N_sf"/>
</dbReference>
<sequence length="295" mass="33378">MSEFRVVVIVSPDHSDLYFANQLIKRLNVTGVIVETQQQNSDNSSTITKALKLIHKPHILFLKIYSLIRERIRKKYAVYNKPENSANFGEQGLKIIPTKNCDVLYTSDVNNINAAENIDWLKKIRPNIIAVCGASIFKEEILKIPTHGVLNLHGGLSHEYRGLFTTDWAIYNEEPEHVGATIHFISPGIDDGDVVYQGRPNVTQDDNPNSLYVKVVKLGVNMMEAAIKEIESGTTHSEPLVEKGKLYLGKMFTPKFRDATWKKISQGVISNYLAHKPSRDKIVLSRMINKYKDSN</sequence>